<protein>
    <submittedName>
        <fullName evidence="10">Uncharacterized protein LOC124294668</fullName>
    </submittedName>
</protein>
<evidence type="ECO:0000256" key="4">
    <source>
        <dbReference type="ARBA" id="ARBA00022801"/>
    </source>
</evidence>
<organism evidence="9 10">
    <name type="scientific">Neodiprion lecontei</name>
    <name type="common">Redheaded pine sawfly</name>
    <dbReference type="NCBI Taxonomy" id="441921"/>
    <lineage>
        <taxon>Eukaryota</taxon>
        <taxon>Metazoa</taxon>
        <taxon>Ecdysozoa</taxon>
        <taxon>Arthropoda</taxon>
        <taxon>Hexapoda</taxon>
        <taxon>Insecta</taxon>
        <taxon>Pterygota</taxon>
        <taxon>Neoptera</taxon>
        <taxon>Endopterygota</taxon>
        <taxon>Hymenoptera</taxon>
        <taxon>Tenthredinoidea</taxon>
        <taxon>Diprionidae</taxon>
        <taxon>Diprioninae</taxon>
        <taxon>Neodiprion</taxon>
    </lineage>
</organism>
<evidence type="ECO:0000256" key="2">
    <source>
        <dbReference type="ARBA" id="ARBA00010515"/>
    </source>
</evidence>
<dbReference type="Gene3D" id="3.40.50.1820">
    <property type="entry name" value="alpha/beta hydrolase"/>
    <property type="match status" value="2"/>
</dbReference>
<name>A0ABM3G9S4_NEOLC</name>
<dbReference type="PROSITE" id="PS00941">
    <property type="entry name" value="CARBOXYLESTERASE_B_2"/>
    <property type="match status" value="1"/>
</dbReference>
<evidence type="ECO:0000256" key="3">
    <source>
        <dbReference type="ARBA" id="ARBA00022487"/>
    </source>
</evidence>
<dbReference type="InterPro" id="IPR002018">
    <property type="entry name" value="CarbesteraseB"/>
</dbReference>
<evidence type="ECO:0000313" key="9">
    <source>
        <dbReference type="Proteomes" id="UP000829291"/>
    </source>
</evidence>
<keyword evidence="5" id="KW-1015">Disulfide bond</keyword>
<dbReference type="PANTHER" id="PTHR43142">
    <property type="entry name" value="CARBOXYLIC ESTER HYDROLASE"/>
    <property type="match status" value="1"/>
</dbReference>
<dbReference type="RefSeq" id="XP_046596994.1">
    <property type="nucleotide sequence ID" value="XM_046741038.1"/>
</dbReference>
<dbReference type="InterPro" id="IPR019819">
    <property type="entry name" value="Carboxylesterase_B_CS"/>
</dbReference>
<evidence type="ECO:0000256" key="5">
    <source>
        <dbReference type="ARBA" id="ARBA00023157"/>
    </source>
</evidence>
<keyword evidence="4" id="KW-0378">Hydrolase</keyword>
<feature type="signal peptide" evidence="7">
    <location>
        <begin position="1"/>
        <end position="21"/>
    </location>
</feature>
<keyword evidence="3" id="KW-0719">Serine esterase</keyword>
<dbReference type="PROSITE" id="PS01173">
    <property type="entry name" value="LIPASE_GDXG_HIS"/>
    <property type="match status" value="1"/>
</dbReference>
<dbReference type="SUPFAM" id="SSF53474">
    <property type="entry name" value="alpha/beta-Hydrolases"/>
    <property type="match status" value="2"/>
</dbReference>
<evidence type="ECO:0000256" key="1">
    <source>
        <dbReference type="ARBA" id="ARBA00005964"/>
    </source>
</evidence>
<gene>
    <name evidence="10" type="primary">LOC124294668</name>
</gene>
<feature type="domain" description="Carboxylesterase type B" evidence="8">
    <location>
        <begin position="25"/>
        <end position="539"/>
    </location>
</feature>
<reference evidence="10" key="1">
    <citation type="submission" date="2025-08" db="UniProtKB">
        <authorList>
            <consortium name="RefSeq"/>
        </authorList>
    </citation>
    <scope>IDENTIFICATION</scope>
    <source>
        <tissue evidence="10">Thorax and Abdomen</tissue>
    </source>
</reference>
<dbReference type="Pfam" id="PF00135">
    <property type="entry name" value="COesterase"/>
    <property type="match status" value="2"/>
</dbReference>
<keyword evidence="6" id="KW-0325">Glycoprotein</keyword>
<dbReference type="InterPro" id="IPR019826">
    <property type="entry name" value="Carboxylesterase_B_AS"/>
</dbReference>
<sequence>MKLSTLTTFFMGCGLCLPTKSDQSSPRVETPLGIIEGFYNTSSTGKKYEAYQGIPYATPPIGELRFELPIPISPWSGVLTAKKFGSSCIQYGAVASVQSTGNGVNDSEDCLYLNIYTPAMSRRQNERFRRPRNSLPVIFYIHGGAFRAGSGMYYGPKYLLNEDVILVTLNYRLGPLGFLSTEDDTVPGNMGLKDQVIALRWIQNNIECFGGDPKQVTIVGQSAGGAAVQYHFLTNITKGLFRGGMSISGTALNCWTQAEAALFKAKKLSAILGCPCDDVKSMIECLKTRDAHQITQAAGMFSPWLYNPISPFGPVVEKGGGQFTMIDRPPIDSIISGRVQDLPWMTSIVSEDGLFPAAEFVANTTRLADLNQNWTDIGPELLDYLFTIPETEQPKVSGRVRYHYLENRPIDNSTVKQMIRMVTDRLFGYSAEKAARLQARVMQNPVLFYYFSYRGAHSFSEYLSGSKQNFGASHIDDIAYVLDSYFDPTTTQRDREMQKRMIGIWISFATGGKMLKTGIVWPRTSRSTFKDFRYLHIAGPRLREINTNRNSNFGDKKFWNSLGFRENIVDPCYDDEETLFEYMLYHRSKLVIRISQVARRLSPWSGVLKAKRFGLPCLQYTHFPIDPANKVEGSEDCLYMNIYAAGRCEHHFKATMDPAELLPVIVYIHGGAFQFGSPMSFKPTYLLNKDIILVTFNYRLGPLGFLSTEDATVPGNMGLKDQVIALHWIADNIESFGGDPEKITIAGHSSGGASVHYHYLTNLTSGLFNAGISLSGTALNCWAQTEGSLMKAKKLASIVGCPSRDVQDMVECLKTRPGYQIVQAVGEFMPWLFNPFSPFGPVVEKGGSDFTFIDRSPIDIIKSGEVQDVAWITGVTSEEGLYPAADFVTSEELLADLNENWESIAPHLLDFNYTAPKAQHANISKLVKQYYLGTKPIEVSTITEIVKLLTDRLFVADSIRAARLQARGNQTPVRFYYFTYRGVHSLSELMTGNTQNFGVSHADDVAYVFDAASELFNSSTTPEDRNIRNLLINLWVSYATKGFPNIGIEWPEVSKSSDRFFHLEIGGPKEISIKDGPAFGEEKFWQGLNLSENIETNHVKAKNSEL</sequence>
<feature type="chain" id="PRO_5047079969" evidence="7">
    <location>
        <begin position="22"/>
        <end position="1106"/>
    </location>
</feature>
<dbReference type="Proteomes" id="UP000829291">
    <property type="component" value="Chromosome 5"/>
</dbReference>
<accession>A0ABM3G9S4</accession>
<evidence type="ECO:0000259" key="8">
    <source>
        <dbReference type="Pfam" id="PF00135"/>
    </source>
</evidence>
<comment type="similarity">
    <text evidence="2">Belongs to the 'GDXG' lipolytic enzyme family.</text>
</comment>
<keyword evidence="7" id="KW-0732">Signal</keyword>
<evidence type="ECO:0000256" key="6">
    <source>
        <dbReference type="ARBA" id="ARBA00023180"/>
    </source>
</evidence>
<feature type="domain" description="Carboxylesterase type B" evidence="8">
    <location>
        <begin position="599"/>
        <end position="1065"/>
    </location>
</feature>
<proteinExistence type="inferred from homology"/>
<dbReference type="InterPro" id="IPR029058">
    <property type="entry name" value="AB_hydrolase_fold"/>
</dbReference>
<keyword evidence="9" id="KW-1185">Reference proteome</keyword>
<evidence type="ECO:0000313" key="10">
    <source>
        <dbReference type="RefSeq" id="XP_046596994.1"/>
    </source>
</evidence>
<dbReference type="PANTHER" id="PTHR43142:SF1">
    <property type="entry name" value="CARBOXYLIC ESTER HYDROLASE"/>
    <property type="match status" value="1"/>
</dbReference>
<dbReference type="PROSITE" id="PS00122">
    <property type="entry name" value="CARBOXYLESTERASE_B_1"/>
    <property type="match status" value="2"/>
</dbReference>
<dbReference type="InterPro" id="IPR002168">
    <property type="entry name" value="Lipase_GDXG_HIS_AS"/>
</dbReference>
<evidence type="ECO:0000256" key="7">
    <source>
        <dbReference type="SAM" id="SignalP"/>
    </source>
</evidence>
<comment type="similarity">
    <text evidence="1">Belongs to the type-B carboxylesterase/lipase family.</text>
</comment>
<dbReference type="GeneID" id="124294668"/>